<comment type="caution">
    <text evidence="1">The sequence shown here is derived from an EMBL/GenBank/DDBJ whole genome shotgun (WGS) entry which is preliminary data.</text>
</comment>
<name>A0ABR1RJY6_9PEZI</name>
<gene>
    <name evidence="1" type="ORF">PG991_009195</name>
</gene>
<reference evidence="1 2" key="1">
    <citation type="submission" date="2023-01" db="EMBL/GenBank/DDBJ databases">
        <title>Analysis of 21 Apiospora genomes using comparative genomics revels a genus with tremendous synthesis potential of carbohydrate active enzymes and secondary metabolites.</title>
        <authorList>
            <person name="Sorensen T."/>
        </authorList>
    </citation>
    <scope>NUCLEOTIDE SEQUENCE [LARGE SCALE GENOMIC DNA]</scope>
    <source>
        <strain evidence="1 2">CBS 20057</strain>
    </source>
</reference>
<accession>A0ABR1RJY6</accession>
<dbReference type="EMBL" id="JAQQWI010000013">
    <property type="protein sequence ID" value="KAK8013602.1"/>
    <property type="molecule type" value="Genomic_DNA"/>
</dbReference>
<evidence type="ECO:0000313" key="1">
    <source>
        <dbReference type="EMBL" id="KAK8013602.1"/>
    </source>
</evidence>
<keyword evidence="2" id="KW-1185">Reference proteome</keyword>
<dbReference type="Proteomes" id="UP001396898">
    <property type="component" value="Unassembled WGS sequence"/>
</dbReference>
<protein>
    <submittedName>
        <fullName evidence="1">Uncharacterized protein</fullName>
    </submittedName>
</protein>
<organism evidence="1 2">
    <name type="scientific">Apiospora marii</name>
    <dbReference type="NCBI Taxonomy" id="335849"/>
    <lineage>
        <taxon>Eukaryota</taxon>
        <taxon>Fungi</taxon>
        <taxon>Dikarya</taxon>
        <taxon>Ascomycota</taxon>
        <taxon>Pezizomycotina</taxon>
        <taxon>Sordariomycetes</taxon>
        <taxon>Xylariomycetidae</taxon>
        <taxon>Amphisphaeriales</taxon>
        <taxon>Apiosporaceae</taxon>
        <taxon>Apiospora</taxon>
    </lineage>
</organism>
<evidence type="ECO:0000313" key="2">
    <source>
        <dbReference type="Proteomes" id="UP001396898"/>
    </source>
</evidence>
<proteinExistence type="predicted"/>
<sequence>MLSVEDPVWAILEQLKTEEVGSIYQMGDGIVFEKHPHAISDVAEEVVARETPASPPRTPSHRRDLHQLRPDRICVYRDSSVSAQRTMVYVCEYKPPHKLAAPHLRVGIRAMNIYKDAVNRKNEVKLDTADYRLWRASQSSHFDPYDFTTGASAFMLANADLDKAIPALITICLAGYFHHKPTLRELLILGRARRRKTAENFRHLYAKQDGNQIKIRARVRARTMKNGFATQTI</sequence>